<dbReference type="PANTHER" id="PTHR37507">
    <property type="entry name" value="SPORULATION PROTEIN YDCC"/>
    <property type="match status" value="1"/>
</dbReference>
<dbReference type="AlphaFoldDB" id="A0A9Q9CHJ2"/>
<protein>
    <submittedName>
        <fullName evidence="2">Outer membrane lipoprotein carrier protein LolA</fullName>
    </submittedName>
</protein>
<feature type="signal peptide" evidence="1">
    <location>
        <begin position="1"/>
        <end position="23"/>
    </location>
</feature>
<name>A0A9Q9CHJ2_9FIRM</name>
<dbReference type="Proteomes" id="UP001058072">
    <property type="component" value="Chromosome"/>
</dbReference>
<feature type="chain" id="PRO_5040379097" evidence="1">
    <location>
        <begin position="24"/>
        <end position="332"/>
    </location>
</feature>
<sequence>MKKLCLMFAVVLTVLLAACGEMSQQDVVDKLTSNLEDAKSYYATGVMEVDNNGQVYQYNVEVAYQKPENYKVTLKNETTNNEQIILKNDEGVFVLTPALNKQFKFQSDWPLSSSQVYLYQSLMTDILNDAEATFESGEDAYTFETKANYHGNRDLVSQKITFDKKSLTPAEVYVVDSEGEPRISMKFSSFNFDEKLADGYFDCQQTMEYSQETMGEGVINVLDDELYPAYLPEGTTLVNKQAIDIEEGQRIIMTFSGDQDFTMIQEPVTYNDSVGVESVAGQPVMINGTIGALSENSITWVEGGVECFLVSETLDTEQLVSVAASVSNLAEK</sequence>
<reference evidence="2" key="1">
    <citation type="submission" date="2021-03" db="EMBL/GenBank/DDBJ databases">
        <title>Comparative Genomics and Metabolomics in the genus Turicibacter.</title>
        <authorList>
            <person name="Maki J."/>
            <person name="Looft T."/>
        </authorList>
    </citation>
    <scope>NUCLEOTIDE SEQUENCE</scope>
    <source>
        <strain evidence="2">ISU324</strain>
    </source>
</reference>
<dbReference type="InterPro" id="IPR029046">
    <property type="entry name" value="LolA/LolB/LppX"/>
</dbReference>
<dbReference type="PROSITE" id="PS51257">
    <property type="entry name" value="PROKAR_LIPOPROTEIN"/>
    <property type="match status" value="1"/>
</dbReference>
<organism evidence="2 3">
    <name type="scientific">Turicibacter bilis</name>
    <dbReference type="NCBI Taxonomy" id="2735723"/>
    <lineage>
        <taxon>Bacteria</taxon>
        <taxon>Bacillati</taxon>
        <taxon>Bacillota</taxon>
        <taxon>Erysipelotrichia</taxon>
        <taxon>Erysipelotrichales</taxon>
        <taxon>Turicibacteraceae</taxon>
        <taxon>Turicibacter</taxon>
    </lineage>
</organism>
<accession>A0A9Q9CHJ2</accession>
<evidence type="ECO:0000256" key="1">
    <source>
        <dbReference type="SAM" id="SignalP"/>
    </source>
</evidence>
<keyword evidence="2" id="KW-0449">Lipoprotein</keyword>
<dbReference type="Gene3D" id="2.50.20.10">
    <property type="entry name" value="Lipoprotein localisation LolA/LolB/LppX"/>
    <property type="match status" value="1"/>
</dbReference>
<proteinExistence type="predicted"/>
<dbReference type="PANTHER" id="PTHR37507:SF2">
    <property type="entry name" value="SPORULATION PROTEIN YDCC"/>
    <property type="match status" value="1"/>
</dbReference>
<gene>
    <name evidence="2" type="ORF">J0J70_03405</name>
</gene>
<evidence type="ECO:0000313" key="3">
    <source>
        <dbReference type="Proteomes" id="UP001058072"/>
    </source>
</evidence>
<dbReference type="EMBL" id="CP071250">
    <property type="protein sequence ID" value="UUF09064.1"/>
    <property type="molecule type" value="Genomic_DNA"/>
</dbReference>
<keyword evidence="1" id="KW-0732">Signal</keyword>
<dbReference type="InterPro" id="IPR052944">
    <property type="entry name" value="Sporulation_related"/>
</dbReference>
<dbReference type="RefSeq" id="WP_212724426.1">
    <property type="nucleotide sequence ID" value="NZ_CP071250.1"/>
</dbReference>
<dbReference type="SUPFAM" id="SSF89392">
    <property type="entry name" value="Prokaryotic lipoproteins and lipoprotein localization factors"/>
    <property type="match status" value="1"/>
</dbReference>
<evidence type="ECO:0000313" key="2">
    <source>
        <dbReference type="EMBL" id="UUF09064.1"/>
    </source>
</evidence>